<proteinExistence type="predicted"/>
<organism evidence="2 3">
    <name type="scientific">Porphyra umbilicalis</name>
    <name type="common">Purple laver</name>
    <name type="synonym">Red alga</name>
    <dbReference type="NCBI Taxonomy" id="2786"/>
    <lineage>
        <taxon>Eukaryota</taxon>
        <taxon>Rhodophyta</taxon>
        <taxon>Bangiophyceae</taxon>
        <taxon>Bangiales</taxon>
        <taxon>Bangiaceae</taxon>
        <taxon>Porphyra</taxon>
    </lineage>
</organism>
<protein>
    <submittedName>
        <fullName evidence="2">Uncharacterized protein</fullName>
    </submittedName>
</protein>
<dbReference type="AlphaFoldDB" id="A0A1X6P7E9"/>
<evidence type="ECO:0000313" key="2">
    <source>
        <dbReference type="EMBL" id="OSX76675.1"/>
    </source>
</evidence>
<sequence length="335" mass="34481">MDARTATPKVVELSMASPPSEVGTVDNGSDKAPASGKTSGKRKATDPPAPRAPNWAHSELKGALTVALTHWAHYRGSRTHDKTRRTGDGLVAAFVAATGAASRAAARTRSAVSVDRKLKDTRTKFVAARAQLRKTGLSTSHREDILIKFGGAELYALAREAFKTSSVANESTGREPVALGGPAPPAYGALEKAAGVGDGIPDAPGRVSVLVSAAEAADTAGEGGAVADNGAGDTLGDGSGTPSASDGEQDTPKAVDILAAAEAHKISKKAKKASTSAAVSEYLHAKNERERVIFAERHNGGHPGSGQSANSVNDNDIRVAVIDMIRAITEKARRQ</sequence>
<evidence type="ECO:0000313" key="3">
    <source>
        <dbReference type="Proteomes" id="UP000218209"/>
    </source>
</evidence>
<gene>
    <name evidence="2" type="ORF">BU14_0180s0021</name>
</gene>
<dbReference type="EMBL" id="KV918859">
    <property type="protein sequence ID" value="OSX76675.1"/>
    <property type="molecule type" value="Genomic_DNA"/>
</dbReference>
<reference evidence="2 3" key="1">
    <citation type="submission" date="2017-03" db="EMBL/GenBank/DDBJ databases">
        <title>WGS assembly of Porphyra umbilicalis.</title>
        <authorList>
            <person name="Brawley S.H."/>
            <person name="Blouin N.A."/>
            <person name="Ficko-Blean E."/>
            <person name="Wheeler G.L."/>
            <person name="Lohr M."/>
            <person name="Goodson H.V."/>
            <person name="Jenkins J.W."/>
            <person name="Blaby-Haas C.E."/>
            <person name="Helliwell K.E."/>
            <person name="Chan C."/>
            <person name="Marriage T."/>
            <person name="Bhattacharya D."/>
            <person name="Klein A.S."/>
            <person name="Badis Y."/>
            <person name="Brodie J."/>
            <person name="Cao Y."/>
            <person name="Collen J."/>
            <person name="Dittami S.M."/>
            <person name="Gachon C.M."/>
            <person name="Green B.R."/>
            <person name="Karpowicz S."/>
            <person name="Kim J.W."/>
            <person name="Kudahl U."/>
            <person name="Lin S."/>
            <person name="Michel G."/>
            <person name="Mittag M."/>
            <person name="Olson B.J."/>
            <person name="Pangilinan J."/>
            <person name="Peng Y."/>
            <person name="Qiu H."/>
            <person name="Shu S."/>
            <person name="Singer J.T."/>
            <person name="Smith A.G."/>
            <person name="Sprecher B.N."/>
            <person name="Wagner V."/>
            <person name="Wang W."/>
            <person name="Wang Z.-Y."/>
            <person name="Yan J."/>
            <person name="Yarish C."/>
            <person name="Zoeuner-Riek S."/>
            <person name="Zhuang Y."/>
            <person name="Zou Y."/>
            <person name="Lindquist E.A."/>
            <person name="Grimwood J."/>
            <person name="Barry K."/>
            <person name="Rokhsar D.S."/>
            <person name="Schmutz J."/>
            <person name="Stiller J.W."/>
            <person name="Grossman A.R."/>
            <person name="Prochnik S.E."/>
        </authorList>
    </citation>
    <scope>NUCLEOTIDE SEQUENCE [LARGE SCALE GENOMIC DNA]</scope>
    <source>
        <strain evidence="2">4086291</strain>
    </source>
</reference>
<evidence type="ECO:0000256" key="1">
    <source>
        <dbReference type="SAM" id="MobiDB-lite"/>
    </source>
</evidence>
<accession>A0A1X6P7E9</accession>
<keyword evidence="3" id="KW-1185">Reference proteome</keyword>
<feature type="region of interest" description="Disordered" evidence="1">
    <location>
        <begin position="220"/>
        <end position="250"/>
    </location>
</feature>
<name>A0A1X6P7E9_PORUM</name>
<feature type="region of interest" description="Disordered" evidence="1">
    <location>
        <begin position="1"/>
        <end position="56"/>
    </location>
</feature>
<dbReference type="Proteomes" id="UP000218209">
    <property type="component" value="Unassembled WGS sequence"/>
</dbReference>